<protein>
    <submittedName>
        <fullName evidence="1">Uncharacterized protein</fullName>
    </submittedName>
</protein>
<accession>A0ABX1F154</accession>
<keyword evidence="2" id="KW-1185">Reference proteome</keyword>
<dbReference type="EMBL" id="JAAVTX010000004">
    <property type="protein sequence ID" value="NKE46074.1"/>
    <property type="molecule type" value="Genomic_DNA"/>
</dbReference>
<sequence>MTNRRNPGAPADLRRQAALLASLGTPCLIRNPPKDHPDYVARRDILATAILDRATGEDVGVALASLAAVAGAILGAGSRDREHLAEGLNILLSEASSAAARQAIARAELLR</sequence>
<dbReference type="RefSeq" id="WP_168050589.1">
    <property type="nucleotide sequence ID" value="NZ_JAATJR010000004.1"/>
</dbReference>
<evidence type="ECO:0000313" key="2">
    <source>
        <dbReference type="Proteomes" id="UP000765160"/>
    </source>
</evidence>
<organism evidence="1 2">
    <name type="scientific">Falsiroseomonas frigidaquae</name>
    <dbReference type="NCBI Taxonomy" id="487318"/>
    <lineage>
        <taxon>Bacteria</taxon>
        <taxon>Pseudomonadati</taxon>
        <taxon>Pseudomonadota</taxon>
        <taxon>Alphaproteobacteria</taxon>
        <taxon>Acetobacterales</taxon>
        <taxon>Roseomonadaceae</taxon>
        <taxon>Falsiroseomonas</taxon>
    </lineage>
</organism>
<proteinExistence type="predicted"/>
<name>A0ABX1F154_9PROT</name>
<reference evidence="1 2" key="1">
    <citation type="submission" date="2020-03" db="EMBL/GenBank/DDBJ databases">
        <title>Roseomonas selenitidurans sp. nov. isolated from soil.</title>
        <authorList>
            <person name="Liu H."/>
        </authorList>
    </citation>
    <scope>NUCLEOTIDE SEQUENCE [LARGE SCALE GENOMIC DNA]</scope>
    <source>
        <strain evidence="1 2">JCM 15073</strain>
    </source>
</reference>
<dbReference type="Proteomes" id="UP000765160">
    <property type="component" value="Unassembled WGS sequence"/>
</dbReference>
<comment type="caution">
    <text evidence="1">The sequence shown here is derived from an EMBL/GenBank/DDBJ whole genome shotgun (WGS) entry which is preliminary data.</text>
</comment>
<gene>
    <name evidence="1" type="ORF">HB662_14905</name>
</gene>
<evidence type="ECO:0000313" key="1">
    <source>
        <dbReference type="EMBL" id="NKE46074.1"/>
    </source>
</evidence>